<evidence type="ECO:0000259" key="7">
    <source>
        <dbReference type="Pfam" id="PF25954"/>
    </source>
</evidence>
<feature type="coiled-coil region" evidence="3">
    <location>
        <begin position="199"/>
        <end position="226"/>
    </location>
</feature>
<feature type="domain" description="CusB-like beta-barrel" evidence="7">
    <location>
        <begin position="309"/>
        <end position="379"/>
    </location>
</feature>
<dbReference type="EMBL" id="SNZH01000015">
    <property type="protein sequence ID" value="TDR39682.1"/>
    <property type="molecule type" value="Genomic_DNA"/>
</dbReference>
<feature type="domain" description="CzcB-like C-terminal circularly permuted SH3-like" evidence="9">
    <location>
        <begin position="387"/>
        <end position="446"/>
    </location>
</feature>
<dbReference type="Gene3D" id="2.40.30.170">
    <property type="match status" value="1"/>
</dbReference>
<feature type="domain" description="CzcB-like barrel-sandwich hybrid" evidence="8">
    <location>
        <begin position="164"/>
        <end position="303"/>
    </location>
</feature>
<dbReference type="PANTHER" id="PTHR30097:SF4">
    <property type="entry name" value="SLR6042 PROTEIN"/>
    <property type="match status" value="1"/>
</dbReference>
<dbReference type="PROSITE" id="PS51257">
    <property type="entry name" value="PROKAR_LIPOPROTEIN"/>
    <property type="match status" value="1"/>
</dbReference>
<dbReference type="Pfam" id="PF25975">
    <property type="entry name" value="CzcB_C"/>
    <property type="match status" value="1"/>
</dbReference>
<dbReference type="PANTHER" id="PTHR30097">
    <property type="entry name" value="CATION EFFLUX SYSTEM PROTEIN CUSB"/>
    <property type="match status" value="1"/>
</dbReference>
<dbReference type="GO" id="GO:0046914">
    <property type="term" value="F:transition metal ion binding"/>
    <property type="evidence" value="ECO:0007669"/>
    <property type="project" value="TreeGrafter"/>
</dbReference>
<evidence type="ECO:0000259" key="8">
    <source>
        <dbReference type="Pfam" id="PF25973"/>
    </source>
</evidence>
<evidence type="ECO:0000256" key="3">
    <source>
        <dbReference type="SAM" id="Coils"/>
    </source>
</evidence>
<proteinExistence type="inferred from homology"/>
<evidence type="ECO:0000256" key="2">
    <source>
        <dbReference type="ARBA" id="ARBA00022448"/>
    </source>
</evidence>
<dbReference type="InterPro" id="IPR058647">
    <property type="entry name" value="BSH_CzcB-like"/>
</dbReference>
<name>A0A4R6YPK3_9GAMM</name>
<feature type="compositionally biased region" description="Basic and acidic residues" evidence="4">
    <location>
        <begin position="44"/>
        <end position="121"/>
    </location>
</feature>
<keyword evidence="2" id="KW-0813">Transport</keyword>
<evidence type="ECO:0000259" key="9">
    <source>
        <dbReference type="Pfam" id="PF25975"/>
    </source>
</evidence>
<dbReference type="Proteomes" id="UP000295293">
    <property type="component" value="Unassembled WGS sequence"/>
</dbReference>
<dbReference type="GO" id="GO:0060003">
    <property type="term" value="P:copper ion export"/>
    <property type="evidence" value="ECO:0007669"/>
    <property type="project" value="TreeGrafter"/>
</dbReference>
<dbReference type="SUPFAM" id="SSF111369">
    <property type="entry name" value="HlyD-like secretion proteins"/>
    <property type="match status" value="1"/>
</dbReference>
<keyword evidence="3" id="KW-0175">Coiled coil</keyword>
<feature type="signal peptide" evidence="5">
    <location>
        <begin position="1"/>
        <end position="21"/>
    </location>
</feature>
<dbReference type="Gene3D" id="2.40.420.20">
    <property type="match status" value="1"/>
</dbReference>
<dbReference type="InterPro" id="IPR058649">
    <property type="entry name" value="CzcB_C"/>
</dbReference>
<evidence type="ECO:0000259" key="6">
    <source>
        <dbReference type="Pfam" id="PF25893"/>
    </source>
</evidence>
<dbReference type="GO" id="GO:0016020">
    <property type="term" value="C:membrane"/>
    <property type="evidence" value="ECO:0007669"/>
    <property type="project" value="InterPro"/>
</dbReference>
<evidence type="ECO:0000256" key="1">
    <source>
        <dbReference type="ARBA" id="ARBA00009477"/>
    </source>
</evidence>
<sequence length="460" mass="46953">MRTCQLLVLCFVALAASGCSPSNPNPAAPAPATDKSLAAAAKSADPHAHGDGHGGAKDEHGHGETAAADEHGHGAEAKDDHGDGHGDAHSHGEDEHGHGEGEGGHVEDEHGHGEGGHGEGEADVIHLTDAQIEAAGIETAVVRSGAAAATTVPAVIAADSEKSTVVVAAVGGRVVSLTRNLGEAVKAGDALAVIESREAAELQADVEAQRQRSALAEATLKREEQLFAQKVSPEQDVLQARAAAAEARIRLRLAQQRLGTTGGAGGSFNRIVVRSPQAGHIVARSVGLGQAVQADAELFRVADLSVVAVELALPPQTASLVAVGGSVSVSVGDREASGRLAFVSPVIDPETRQVRAIALLRNDEGRWRVGETVQASVATGSDAYTLSIPKNAVQTVEDKPSVFVRTNDGFAVKHLELGPGSGAFVVVRSGLNGGERIAVKNSYVLKAEAGKGEGGGHHDH</sequence>
<evidence type="ECO:0000313" key="11">
    <source>
        <dbReference type="Proteomes" id="UP000295293"/>
    </source>
</evidence>
<protein>
    <submittedName>
        <fullName evidence="10">Cobalt-zinc-cadmium efflux system membrane fusion protein</fullName>
    </submittedName>
</protein>
<keyword evidence="5" id="KW-0732">Signal</keyword>
<dbReference type="GO" id="GO:0022857">
    <property type="term" value="F:transmembrane transporter activity"/>
    <property type="evidence" value="ECO:0007669"/>
    <property type="project" value="InterPro"/>
</dbReference>
<dbReference type="GO" id="GO:0015679">
    <property type="term" value="P:plasma membrane copper ion transport"/>
    <property type="evidence" value="ECO:0007669"/>
    <property type="project" value="TreeGrafter"/>
</dbReference>
<dbReference type="NCBIfam" id="TIGR01730">
    <property type="entry name" value="RND_mfp"/>
    <property type="match status" value="1"/>
</dbReference>
<feature type="chain" id="PRO_5020778346" evidence="5">
    <location>
        <begin position="22"/>
        <end position="460"/>
    </location>
</feature>
<feature type="region of interest" description="Disordered" evidence="4">
    <location>
        <begin position="21"/>
        <end position="121"/>
    </location>
</feature>
<accession>A0A4R6YPK3</accession>
<evidence type="ECO:0000256" key="4">
    <source>
        <dbReference type="SAM" id="MobiDB-lite"/>
    </source>
</evidence>
<organism evidence="10 11">
    <name type="scientific">Tahibacter aquaticus</name>
    <dbReference type="NCBI Taxonomy" id="520092"/>
    <lineage>
        <taxon>Bacteria</taxon>
        <taxon>Pseudomonadati</taxon>
        <taxon>Pseudomonadota</taxon>
        <taxon>Gammaproteobacteria</taxon>
        <taxon>Lysobacterales</taxon>
        <taxon>Rhodanobacteraceae</taxon>
        <taxon>Tahibacter</taxon>
    </lineage>
</organism>
<dbReference type="InterPro" id="IPR051909">
    <property type="entry name" value="MFP_Cation_Efflux"/>
</dbReference>
<comment type="similarity">
    <text evidence="1">Belongs to the membrane fusion protein (MFP) (TC 8.A.1) family.</text>
</comment>
<comment type="caution">
    <text evidence="10">The sequence shown here is derived from an EMBL/GenBank/DDBJ whole genome shotgun (WGS) entry which is preliminary data.</text>
</comment>
<dbReference type="AlphaFoldDB" id="A0A4R6YPK3"/>
<feature type="compositionally biased region" description="Low complexity" evidence="4">
    <location>
        <begin position="30"/>
        <end position="43"/>
    </location>
</feature>
<dbReference type="Pfam" id="PF25893">
    <property type="entry name" value="HH_CzcB"/>
    <property type="match status" value="1"/>
</dbReference>
<dbReference type="Pfam" id="PF25954">
    <property type="entry name" value="Beta-barrel_RND_2"/>
    <property type="match status" value="1"/>
</dbReference>
<evidence type="ECO:0000313" key="10">
    <source>
        <dbReference type="EMBL" id="TDR39682.1"/>
    </source>
</evidence>
<keyword evidence="11" id="KW-1185">Reference proteome</keyword>
<dbReference type="Pfam" id="PF25973">
    <property type="entry name" value="BSH_CzcB"/>
    <property type="match status" value="1"/>
</dbReference>
<evidence type="ECO:0000256" key="5">
    <source>
        <dbReference type="SAM" id="SignalP"/>
    </source>
</evidence>
<gene>
    <name evidence="10" type="ORF">DFR29_11570</name>
</gene>
<dbReference type="InterPro" id="IPR058648">
    <property type="entry name" value="HH_CzcB-like"/>
</dbReference>
<dbReference type="InterPro" id="IPR006143">
    <property type="entry name" value="RND_pump_MFP"/>
</dbReference>
<dbReference type="OrthoDB" id="9768185at2"/>
<dbReference type="InterPro" id="IPR058792">
    <property type="entry name" value="Beta-barrel_RND_2"/>
</dbReference>
<dbReference type="Gene3D" id="2.40.50.100">
    <property type="match status" value="1"/>
</dbReference>
<dbReference type="GO" id="GO:0030288">
    <property type="term" value="C:outer membrane-bounded periplasmic space"/>
    <property type="evidence" value="ECO:0007669"/>
    <property type="project" value="TreeGrafter"/>
</dbReference>
<dbReference type="Gene3D" id="1.10.287.470">
    <property type="entry name" value="Helix hairpin bin"/>
    <property type="match status" value="1"/>
</dbReference>
<reference evidence="10 11" key="1">
    <citation type="submission" date="2019-03" db="EMBL/GenBank/DDBJ databases">
        <title>Genomic Encyclopedia of Type Strains, Phase IV (KMG-IV): sequencing the most valuable type-strain genomes for metagenomic binning, comparative biology and taxonomic classification.</title>
        <authorList>
            <person name="Goeker M."/>
        </authorList>
    </citation>
    <scope>NUCLEOTIDE SEQUENCE [LARGE SCALE GENOMIC DNA]</scope>
    <source>
        <strain evidence="10 11">DSM 21667</strain>
    </source>
</reference>
<feature type="domain" description="CzcB-like alpha-helical hairpin" evidence="6">
    <location>
        <begin position="201"/>
        <end position="258"/>
    </location>
</feature>